<keyword evidence="2" id="KW-1185">Reference proteome</keyword>
<evidence type="ECO:0000313" key="2">
    <source>
        <dbReference type="Proteomes" id="UP001476798"/>
    </source>
</evidence>
<name>A0ABV0NXG2_9TELE</name>
<comment type="caution">
    <text evidence="1">The sequence shown here is derived from an EMBL/GenBank/DDBJ whole genome shotgun (WGS) entry which is preliminary data.</text>
</comment>
<evidence type="ECO:0000313" key="1">
    <source>
        <dbReference type="EMBL" id="MEQ2176136.1"/>
    </source>
</evidence>
<dbReference type="EMBL" id="JAHRIO010052846">
    <property type="protein sequence ID" value="MEQ2176136.1"/>
    <property type="molecule type" value="Genomic_DNA"/>
</dbReference>
<sequence length="85" mass="9184">MLTGPQHIATTFPAVLPVTQLAAVAEGTFWSQYKPASLTTELPLQQDILGCEGVLGQSFNSVSVQHEFPELVESFQALHLADFIA</sequence>
<protein>
    <submittedName>
        <fullName evidence="1">Uncharacterized protein</fullName>
    </submittedName>
</protein>
<accession>A0ABV0NXG2</accession>
<gene>
    <name evidence="1" type="ORF">GOODEAATRI_024979</name>
</gene>
<organism evidence="1 2">
    <name type="scientific">Goodea atripinnis</name>
    <dbReference type="NCBI Taxonomy" id="208336"/>
    <lineage>
        <taxon>Eukaryota</taxon>
        <taxon>Metazoa</taxon>
        <taxon>Chordata</taxon>
        <taxon>Craniata</taxon>
        <taxon>Vertebrata</taxon>
        <taxon>Euteleostomi</taxon>
        <taxon>Actinopterygii</taxon>
        <taxon>Neopterygii</taxon>
        <taxon>Teleostei</taxon>
        <taxon>Neoteleostei</taxon>
        <taxon>Acanthomorphata</taxon>
        <taxon>Ovalentaria</taxon>
        <taxon>Atherinomorphae</taxon>
        <taxon>Cyprinodontiformes</taxon>
        <taxon>Goodeidae</taxon>
        <taxon>Goodea</taxon>
    </lineage>
</organism>
<proteinExistence type="predicted"/>
<dbReference type="Proteomes" id="UP001476798">
    <property type="component" value="Unassembled WGS sequence"/>
</dbReference>
<reference evidence="1 2" key="1">
    <citation type="submission" date="2021-06" db="EMBL/GenBank/DDBJ databases">
        <authorList>
            <person name="Palmer J.M."/>
        </authorList>
    </citation>
    <scope>NUCLEOTIDE SEQUENCE [LARGE SCALE GENOMIC DNA]</scope>
    <source>
        <strain evidence="1 2">GA_2019</strain>
        <tissue evidence="1">Muscle</tissue>
    </source>
</reference>